<dbReference type="SUPFAM" id="SSF56300">
    <property type="entry name" value="Metallo-dependent phosphatases"/>
    <property type="match status" value="1"/>
</dbReference>
<sequence length="405" mass="44806">MKKFIGKLFALYMCLFSLILLLSCNTSSIKTSESSSVLTEPTVANEAKECSIVAAGDLVMHMPVVDSVYDSTTETYNFDSILYNVKDYITNSDLAICNSETSYLADQSSFTGYPCFSSPTALLPSLKNSGFDVLASAHNHTLDQGVEGFNSTFNALKSNDFDVLGIKNNAIDKNYIIKDLNGIKVGITDYTYSETDNLGNKMLNGIPIPSELEGKINAFDFSTLEKDLQNMNSTLEAMKNDGAEFTIFYIHWGNEYESLPSSDQEHLASVLNSYGLDVIIGSHPHVVQPIRTITNEVSGKKTLVCYSLGNFISNQSQETIGNIRSEDGLMVKLNIYKDSNNNVSLKSHETKPTWVYKYIDTNGKLCYTILSLEELLETEEGKDYGQEVFNKAQNSYSSTEATINS</sequence>
<comment type="similarity">
    <text evidence="1">Belongs to the CapA family.</text>
</comment>
<protein>
    <submittedName>
        <fullName evidence="3">Capsule biosynthesis protein CapA</fullName>
    </submittedName>
</protein>
<reference evidence="3 4" key="1">
    <citation type="submission" date="2018-03" db="EMBL/GenBank/DDBJ databases">
        <title>Genome sequence of Clostridium vincentii DSM 10228.</title>
        <authorList>
            <person name="Poehlein A."/>
            <person name="Daniel R."/>
        </authorList>
    </citation>
    <scope>NUCLEOTIDE SEQUENCE [LARGE SCALE GENOMIC DNA]</scope>
    <source>
        <strain evidence="3 4">DSM 10228</strain>
    </source>
</reference>
<name>A0A2T0BGD8_9CLOT</name>
<dbReference type="InterPro" id="IPR019079">
    <property type="entry name" value="Capsule_synth_CapA"/>
</dbReference>
<dbReference type="Proteomes" id="UP000239471">
    <property type="component" value="Unassembled WGS sequence"/>
</dbReference>
<accession>A0A2T0BGD8</accession>
<dbReference type="PANTHER" id="PTHR33393:SF12">
    <property type="entry name" value="CAPSULE BIOSYNTHESIS PROTEIN CAPA"/>
    <property type="match status" value="1"/>
</dbReference>
<dbReference type="InterPro" id="IPR052169">
    <property type="entry name" value="CW_Biosynth-Accessory"/>
</dbReference>
<dbReference type="PROSITE" id="PS51257">
    <property type="entry name" value="PROKAR_LIPOPROTEIN"/>
    <property type="match status" value="1"/>
</dbReference>
<dbReference type="EMBL" id="PVXQ01000011">
    <property type="protein sequence ID" value="PRR82903.1"/>
    <property type="molecule type" value="Genomic_DNA"/>
</dbReference>
<dbReference type="Pfam" id="PF09587">
    <property type="entry name" value="PGA_cap"/>
    <property type="match status" value="1"/>
</dbReference>
<keyword evidence="4" id="KW-1185">Reference proteome</keyword>
<dbReference type="PANTHER" id="PTHR33393">
    <property type="entry name" value="POLYGLUTAMINE SYNTHESIS ACCESSORY PROTEIN RV0574C-RELATED"/>
    <property type="match status" value="1"/>
</dbReference>
<evidence type="ECO:0000259" key="2">
    <source>
        <dbReference type="SMART" id="SM00854"/>
    </source>
</evidence>
<dbReference type="CDD" id="cd07381">
    <property type="entry name" value="MPP_CapA"/>
    <property type="match status" value="1"/>
</dbReference>
<evidence type="ECO:0000256" key="1">
    <source>
        <dbReference type="ARBA" id="ARBA00005662"/>
    </source>
</evidence>
<comment type="caution">
    <text evidence="3">The sequence shown here is derived from an EMBL/GenBank/DDBJ whole genome shotgun (WGS) entry which is preliminary data.</text>
</comment>
<dbReference type="InterPro" id="IPR029052">
    <property type="entry name" value="Metallo-depent_PP-like"/>
</dbReference>
<dbReference type="RefSeq" id="WP_170065613.1">
    <property type="nucleotide sequence ID" value="NZ_PVXQ01000011.1"/>
</dbReference>
<feature type="domain" description="Capsule synthesis protein CapA" evidence="2">
    <location>
        <begin position="51"/>
        <end position="315"/>
    </location>
</feature>
<organism evidence="3 4">
    <name type="scientific">Clostridium vincentii</name>
    <dbReference type="NCBI Taxonomy" id="52704"/>
    <lineage>
        <taxon>Bacteria</taxon>
        <taxon>Bacillati</taxon>
        <taxon>Bacillota</taxon>
        <taxon>Clostridia</taxon>
        <taxon>Eubacteriales</taxon>
        <taxon>Clostridiaceae</taxon>
        <taxon>Clostridium</taxon>
    </lineage>
</organism>
<evidence type="ECO:0000313" key="3">
    <source>
        <dbReference type="EMBL" id="PRR82903.1"/>
    </source>
</evidence>
<gene>
    <name evidence="3" type="primary">capA_2</name>
    <name evidence="3" type="ORF">CLVI_13460</name>
</gene>
<dbReference type="SMART" id="SM00854">
    <property type="entry name" value="PGA_cap"/>
    <property type="match status" value="1"/>
</dbReference>
<evidence type="ECO:0000313" key="4">
    <source>
        <dbReference type="Proteomes" id="UP000239471"/>
    </source>
</evidence>
<proteinExistence type="inferred from homology"/>
<dbReference type="AlphaFoldDB" id="A0A2T0BGD8"/>
<dbReference type="Gene3D" id="3.60.21.10">
    <property type="match status" value="1"/>
</dbReference>